<reference evidence="2" key="2">
    <citation type="submission" date="2017-06" db="EMBL/GenBank/DDBJ databases">
        <title>WGS assembly of Brachypodium distachyon.</title>
        <authorList>
            <consortium name="The International Brachypodium Initiative"/>
            <person name="Lucas S."/>
            <person name="Harmon-Smith M."/>
            <person name="Lail K."/>
            <person name="Tice H."/>
            <person name="Grimwood J."/>
            <person name="Bruce D."/>
            <person name="Barry K."/>
            <person name="Shu S."/>
            <person name="Lindquist E."/>
            <person name="Wang M."/>
            <person name="Pitluck S."/>
            <person name="Vogel J.P."/>
            <person name="Garvin D.F."/>
            <person name="Mockler T.C."/>
            <person name="Schmutz J."/>
            <person name="Rokhsar D."/>
            <person name="Bevan M.W."/>
        </authorList>
    </citation>
    <scope>NUCLEOTIDE SEQUENCE</scope>
    <source>
        <strain evidence="2">Bd21</strain>
    </source>
</reference>
<dbReference type="EnsemblPlants" id="PNT78263">
    <property type="protein sequence ID" value="PNT78263"/>
    <property type="gene ID" value="BRADI_1g76413v3"/>
</dbReference>
<reference evidence="2 3" key="1">
    <citation type="journal article" date="2010" name="Nature">
        <title>Genome sequencing and analysis of the model grass Brachypodium distachyon.</title>
        <authorList>
            <consortium name="International Brachypodium Initiative"/>
        </authorList>
    </citation>
    <scope>NUCLEOTIDE SEQUENCE [LARGE SCALE GENOMIC DNA]</scope>
    <source>
        <strain evidence="2 3">Bd21</strain>
    </source>
</reference>
<feature type="region of interest" description="Disordered" evidence="1">
    <location>
        <begin position="1"/>
        <end position="24"/>
    </location>
</feature>
<dbReference type="AlphaFoldDB" id="A0A2K2DVF9"/>
<feature type="compositionally biased region" description="Polar residues" evidence="1">
    <location>
        <begin position="9"/>
        <end position="24"/>
    </location>
</feature>
<accession>A0A2K2DVF9</accession>
<reference evidence="3" key="3">
    <citation type="submission" date="2018-08" db="UniProtKB">
        <authorList>
            <consortium name="EnsemblPlants"/>
        </authorList>
    </citation>
    <scope>IDENTIFICATION</scope>
    <source>
        <strain evidence="3">cv. Bd21</strain>
    </source>
</reference>
<gene>
    <name evidence="2" type="ORF">BRADI_1g76413v3</name>
</gene>
<organism evidence="2">
    <name type="scientific">Brachypodium distachyon</name>
    <name type="common">Purple false brome</name>
    <name type="synonym">Trachynia distachya</name>
    <dbReference type="NCBI Taxonomy" id="15368"/>
    <lineage>
        <taxon>Eukaryota</taxon>
        <taxon>Viridiplantae</taxon>
        <taxon>Streptophyta</taxon>
        <taxon>Embryophyta</taxon>
        <taxon>Tracheophyta</taxon>
        <taxon>Spermatophyta</taxon>
        <taxon>Magnoliopsida</taxon>
        <taxon>Liliopsida</taxon>
        <taxon>Poales</taxon>
        <taxon>Poaceae</taxon>
        <taxon>BOP clade</taxon>
        <taxon>Pooideae</taxon>
        <taxon>Stipodae</taxon>
        <taxon>Brachypodieae</taxon>
        <taxon>Brachypodium</taxon>
    </lineage>
</organism>
<dbReference type="OrthoDB" id="580577at2759"/>
<evidence type="ECO:0000313" key="2">
    <source>
        <dbReference type="EMBL" id="PNT78263.1"/>
    </source>
</evidence>
<keyword evidence="4" id="KW-1185">Reference proteome</keyword>
<protein>
    <submittedName>
        <fullName evidence="2 3">Uncharacterized protein</fullName>
    </submittedName>
</protein>
<proteinExistence type="predicted"/>
<dbReference type="InParanoid" id="A0A2K2DVF9"/>
<dbReference type="Proteomes" id="UP000008810">
    <property type="component" value="Chromosome 1"/>
</dbReference>
<dbReference type="Gramene" id="PNT78263">
    <property type="protein sequence ID" value="PNT78263"/>
    <property type="gene ID" value="BRADI_1g76413v3"/>
</dbReference>
<evidence type="ECO:0000256" key="1">
    <source>
        <dbReference type="SAM" id="MobiDB-lite"/>
    </source>
</evidence>
<dbReference type="EMBL" id="CM000880">
    <property type="protein sequence ID" value="PNT78263.1"/>
    <property type="molecule type" value="Genomic_DNA"/>
</dbReference>
<evidence type="ECO:0000313" key="3">
    <source>
        <dbReference type="EnsemblPlants" id="PNT78263"/>
    </source>
</evidence>
<name>A0A2K2DVF9_BRADI</name>
<sequence>MGDGESETETWNRSTVKPVSGSLTSVGAERREALVCRLSSRSRSTFTMASRACANADLEEYSSGPKAPKRGPLVVESPREIGPRALGNLATYLPGRGRRPIMKGRGLDQWLTLHWVRALVYHLPKWESGRHNLW</sequence>
<evidence type="ECO:0000313" key="4">
    <source>
        <dbReference type="Proteomes" id="UP000008810"/>
    </source>
</evidence>